<feature type="compositionally biased region" description="Polar residues" evidence="4">
    <location>
        <begin position="1"/>
        <end position="12"/>
    </location>
</feature>
<feature type="region of interest" description="Disordered" evidence="4">
    <location>
        <begin position="1"/>
        <end position="61"/>
    </location>
</feature>
<evidence type="ECO:0000313" key="6">
    <source>
        <dbReference type="EMBL" id="GKV26102.1"/>
    </source>
</evidence>
<feature type="compositionally biased region" description="Polar residues" evidence="4">
    <location>
        <begin position="220"/>
        <end position="233"/>
    </location>
</feature>
<evidence type="ECO:0000256" key="1">
    <source>
        <dbReference type="ARBA" id="ARBA00006756"/>
    </source>
</evidence>
<evidence type="ECO:0000259" key="5">
    <source>
        <dbReference type="Pfam" id="PF03081"/>
    </source>
</evidence>
<comment type="similarity">
    <text evidence="1 3">Belongs to the EXO70 family.</text>
</comment>
<keyword evidence="3" id="KW-0268">Exocytosis</keyword>
<dbReference type="Gene3D" id="1.20.1280.170">
    <property type="entry name" value="Exocyst complex component Exo70"/>
    <property type="match status" value="1"/>
</dbReference>
<organism evidence="6 7">
    <name type="scientific">Rubroshorea leprosula</name>
    <dbReference type="NCBI Taxonomy" id="152421"/>
    <lineage>
        <taxon>Eukaryota</taxon>
        <taxon>Viridiplantae</taxon>
        <taxon>Streptophyta</taxon>
        <taxon>Embryophyta</taxon>
        <taxon>Tracheophyta</taxon>
        <taxon>Spermatophyta</taxon>
        <taxon>Magnoliopsida</taxon>
        <taxon>eudicotyledons</taxon>
        <taxon>Gunneridae</taxon>
        <taxon>Pentapetalae</taxon>
        <taxon>rosids</taxon>
        <taxon>malvids</taxon>
        <taxon>Malvales</taxon>
        <taxon>Dipterocarpaceae</taxon>
        <taxon>Rubroshorea</taxon>
    </lineage>
</organism>
<comment type="function">
    <text evidence="3">Component of the exocyst complex.</text>
</comment>
<reference evidence="6 7" key="1">
    <citation type="journal article" date="2021" name="Commun. Biol.">
        <title>The genome of Shorea leprosula (Dipterocarpaceae) highlights the ecological relevance of drought in aseasonal tropical rainforests.</title>
        <authorList>
            <person name="Ng K.K.S."/>
            <person name="Kobayashi M.J."/>
            <person name="Fawcett J.A."/>
            <person name="Hatakeyama M."/>
            <person name="Paape T."/>
            <person name="Ng C.H."/>
            <person name="Ang C.C."/>
            <person name="Tnah L.H."/>
            <person name="Lee C.T."/>
            <person name="Nishiyama T."/>
            <person name="Sese J."/>
            <person name="O'Brien M.J."/>
            <person name="Copetti D."/>
            <person name="Mohd Noor M.I."/>
            <person name="Ong R.C."/>
            <person name="Putra M."/>
            <person name="Sireger I.Z."/>
            <person name="Indrioko S."/>
            <person name="Kosugi Y."/>
            <person name="Izuno A."/>
            <person name="Isagi Y."/>
            <person name="Lee S.L."/>
            <person name="Shimizu K.K."/>
        </authorList>
    </citation>
    <scope>NUCLEOTIDE SEQUENCE [LARGE SCALE GENOMIC DNA]</scope>
    <source>
        <strain evidence="6">214</strain>
    </source>
</reference>
<dbReference type="PANTHER" id="PTHR12542:SF93">
    <property type="entry name" value="EXOCYST COMPLEX COMPONENT EXO70C2"/>
    <property type="match status" value="1"/>
</dbReference>
<dbReference type="SUPFAM" id="SSF74788">
    <property type="entry name" value="Cullin repeat-like"/>
    <property type="match status" value="1"/>
</dbReference>
<feature type="domain" description="Exocyst complex subunit Exo70 C-terminal" evidence="5">
    <location>
        <begin position="299"/>
        <end position="669"/>
    </location>
</feature>
<dbReference type="FunFam" id="1.20.1280.170:FF:000003">
    <property type="entry name" value="Exocyst subunit Exo70 family protein"/>
    <property type="match status" value="1"/>
</dbReference>
<dbReference type="InterPro" id="IPR046364">
    <property type="entry name" value="Exo70_C"/>
</dbReference>
<dbReference type="GO" id="GO:0005546">
    <property type="term" value="F:phosphatidylinositol-4,5-bisphosphate binding"/>
    <property type="evidence" value="ECO:0007669"/>
    <property type="project" value="InterPro"/>
</dbReference>
<protein>
    <recommendedName>
        <fullName evidence="3">Exocyst subunit Exo70 family protein</fullName>
    </recommendedName>
</protein>
<evidence type="ECO:0000256" key="4">
    <source>
        <dbReference type="SAM" id="MobiDB-lite"/>
    </source>
</evidence>
<accession>A0AAV5KNA7</accession>
<dbReference type="InterPro" id="IPR016159">
    <property type="entry name" value="Cullin_repeat-like_dom_sf"/>
</dbReference>
<dbReference type="GO" id="GO:0015031">
    <property type="term" value="P:protein transport"/>
    <property type="evidence" value="ECO:0007669"/>
    <property type="project" value="UniProtKB-KW"/>
</dbReference>
<dbReference type="AlphaFoldDB" id="A0AAV5KNA7"/>
<dbReference type="Pfam" id="PF20669">
    <property type="entry name" value="Exo70_N"/>
    <property type="match status" value="1"/>
</dbReference>
<feature type="region of interest" description="Disordered" evidence="4">
    <location>
        <begin position="202"/>
        <end position="233"/>
    </location>
</feature>
<feature type="compositionally biased region" description="Basic and acidic residues" evidence="4">
    <location>
        <begin position="32"/>
        <end position="53"/>
    </location>
</feature>
<keyword evidence="7" id="KW-1185">Reference proteome</keyword>
<sequence length="683" mass="78439">MENNLPEKSSTFNKRDVHIDDINSETSLPVEESTKFAAEEKPTATETDIKEEKPVEDDQEYQKNAEIETIETEDAPPPLEIQYTVETALEDVDRFLTTLCAPNGEDEESSLNIPEFAEKCLDLVEETIVKHESGEFKAKWGQLAEDDIAFFDTVDRISKLNISISKIKSHQNHSLLINRICGIQQRAMSFLEDEFRILLEEPRSVESEQSSGDTKAKQEQPGQTENYNSPSYTPDILSSLNRIAKEMIAGGFESECCQVYTMARRNAFDEQLSRLGFEKTSIDDMQKMQWEALEREIPKWIKTFKECTILFSSELKLAEEIFTDSPSISSSLFINLTRGLVIQFLNFAEAVAMTKRSAEKLFKYLDMYETLRDSLPALDTLFPQELANQLRTEMTTTRCRVGEAAICIFCDLENSIKSDTGKTPVPGGTVHPLTRYTVNYLKYACEYKDTLEMVFKEHSKIERADSTSRTCTDYDESYNRETGVEESQSPFSSQLMRMMDLLDANLAAKSKLYRDISLTCIFMMNNGRYMLQKVKGSAEIHSMVGDIWCRKKSSELRNFHKNYQRETWTKLLGCLSHEGLTSNGKVMKPVLKERFKSFNVKFDEIHKTQSTWVVSDEQLQSELRVSIQAVMIPAYRSFLARFSQVLDPGRQTEKYIKFQPEDIENYIEELFDGNATSMARRRV</sequence>
<comment type="caution">
    <text evidence="6">The sequence shown here is derived from an EMBL/GenBank/DDBJ whole genome shotgun (WGS) entry which is preliminary data.</text>
</comment>
<keyword evidence="3" id="KW-0653">Protein transport</keyword>
<keyword evidence="2 3" id="KW-0813">Transport</keyword>
<dbReference type="GO" id="GO:0006887">
    <property type="term" value="P:exocytosis"/>
    <property type="evidence" value="ECO:0007669"/>
    <property type="project" value="UniProtKB-KW"/>
</dbReference>
<evidence type="ECO:0000313" key="7">
    <source>
        <dbReference type="Proteomes" id="UP001054252"/>
    </source>
</evidence>
<dbReference type="InterPro" id="IPR004140">
    <property type="entry name" value="Exo70"/>
</dbReference>
<gene>
    <name evidence="6" type="ORF">SLEP1_g35455</name>
</gene>
<name>A0AAV5KNA7_9ROSI</name>
<proteinExistence type="inferred from homology"/>
<evidence type="ECO:0000256" key="3">
    <source>
        <dbReference type="RuleBase" id="RU365026"/>
    </source>
</evidence>
<dbReference type="Proteomes" id="UP001054252">
    <property type="component" value="Unassembled WGS sequence"/>
</dbReference>
<dbReference type="GO" id="GO:0000145">
    <property type="term" value="C:exocyst"/>
    <property type="evidence" value="ECO:0007669"/>
    <property type="project" value="InterPro"/>
</dbReference>
<dbReference type="EMBL" id="BPVZ01000071">
    <property type="protein sequence ID" value="GKV26102.1"/>
    <property type="molecule type" value="Genomic_DNA"/>
</dbReference>
<evidence type="ECO:0000256" key="2">
    <source>
        <dbReference type="ARBA" id="ARBA00022448"/>
    </source>
</evidence>
<dbReference type="Pfam" id="PF03081">
    <property type="entry name" value="Exo70_C"/>
    <property type="match status" value="1"/>
</dbReference>
<dbReference type="PANTHER" id="PTHR12542">
    <property type="entry name" value="EXOCYST COMPLEX PROTEIN EXO70"/>
    <property type="match status" value="1"/>
</dbReference>